<organism evidence="1 2">
    <name type="scientific">Trogon melanurus</name>
    <name type="common">Black-tailed trogon</name>
    <dbReference type="NCBI Taxonomy" id="56311"/>
    <lineage>
        <taxon>Eukaryota</taxon>
        <taxon>Metazoa</taxon>
        <taxon>Chordata</taxon>
        <taxon>Craniata</taxon>
        <taxon>Vertebrata</taxon>
        <taxon>Euteleostomi</taxon>
        <taxon>Archelosauria</taxon>
        <taxon>Archosauria</taxon>
        <taxon>Dinosauria</taxon>
        <taxon>Saurischia</taxon>
        <taxon>Theropoda</taxon>
        <taxon>Coelurosauria</taxon>
        <taxon>Aves</taxon>
        <taxon>Neognathae</taxon>
        <taxon>Neoaves</taxon>
        <taxon>Telluraves</taxon>
        <taxon>Coraciimorphae</taxon>
        <taxon>Trogoniformes</taxon>
        <taxon>Trogonidae</taxon>
        <taxon>Trogon</taxon>
    </lineage>
</organism>
<dbReference type="EMBL" id="VXAG01000975">
    <property type="protein sequence ID" value="NXJ82298.1"/>
    <property type="molecule type" value="Genomic_DNA"/>
</dbReference>
<dbReference type="AlphaFoldDB" id="A0A7L0EHB7"/>
<proteinExistence type="predicted"/>
<evidence type="ECO:0000313" key="2">
    <source>
        <dbReference type="Proteomes" id="UP000550660"/>
    </source>
</evidence>
<name>A0A7L0EHB7_TROML</name>
<feature type="non-terminal residue" evidence="1">
    <location>
        <position position="75"/>
    </location>
</feature>
<accession>A0A7L0EHB7</accession>
<protein>
    <submittedName>
        <fullName evidence="1">HAUS6 protein</fullName>
    </submittedName>
</protein>
<evidence type="ECO:0000313" key="1">
    <source>
        <dbReference type="EMBL" id="NXJ82298.1"/>
    </source>
</evidence>
<keyword evidence="2" id="KW-1185">Reference proteome</keyword>
<dbReference type="OrthoDB" id="5575722at2759"/>
<dbReference type="Proteomes" id="UP000550660">
    <property type="component" value="Unassembled WGS sequence"/>
</dbReference>
<sequence length="75" mass="9023">GPKFIELFYQFARHVMIEDLKRISVGTDIPFAEDEFLRPIDEYLTNARCRITYNKLLQSFQTQDFVTREYEKKAQ</sequence>
<feature type="non-terminal residue" evidence="1">
    <location>
        <position position="1"/>
    </location>
</feature>
<reference evidence="1 2" key="1">
    <citation type="submission" date="2019-09" db="EMBL/GenBank/DDBJ databases">
        <title>Bird 10,000 Genomes (B10K) Project - Family phase.</title>
        <authorList>
            <person name="Zhang G."/>
        </authorList>
    </citation>
    <scope>NUCLEOTIDE SEQUENCE [LARGE SCALE GENOMIC DNA]</scope>
    <source>
        <strain evidence="1">B10K-DU-007-40</strain>
        <tissue evidence="1">Mixed tissue sample</tissue>
    </source>
</reference>
<gene>
    <name evidence="1" type="primary">Haus6_0</name>
    <name evidence="1" type="ORF">TROMEL_R15005</name>
</gene>
<comment type="caution">
    <text evidence="1">The sequence shown here is derived from an EMBL/GenBank/DDBJ whole genome shotgun (WGS) entry which is preliminary data.</text>
</comment>